<dbReference type="GO" id="GO:0005789">
    <property type="term" value="C:endoplasmic reticulum membrane"/>
    <property type="evidence" value="ECO:0007669"/>
    <property type="project" value="TreeGrafter"/>
</dbReference>
<protein>
    <recommendedName>
        <fullName evidence="2">J domain-containing protein</fullName>
    </recommendedName>
</protein>
<evidence type="ECO:0000256" key="1">
    <source>
        <dbReference type="SAM" id="MobiDB-lite"/>
    </source>
</evidence>
<evidence type="ECO:0000259" key="2">
    <source>
        <dbReference type="PROSITE" id="PS50076"/>
    </source>
</evidence>
<dbReference type="Gene3D" id="1.10.287.110">
    <property type="entry name" value="DnaJ domain"/>
    <property type="match status" value="1"/>
</dbReference>
<keyword evidence="4" id="KW-1185">Reference proteome</keyword>
<organism evidence="3 4">
    <name type="scientific">Stentor coeruleus</name>
    <dbReference type="NCBI Taxonomy" id="5963"/>
    <lineage>
        <taxon>Eukaryota</taxon>
        <taxon>Sar</taxon>
        <taxon>Alveolata</taxon>
        <taxon>Ciliophora</taxon>
        <taxon>Postciliodesmatophora</taxon>
        <taxon>Heterotrichea</taxon>
        <taxon>Heterotrichida</taxon>
        <taxon>Stentoridae</taxon>
        <taxon>Stentor</taxon>
    </lineage>
</organism>
<dbReference type="CDD" id="cd06257">
    <property type="entry name" value="DnaJ"/>
    <property type="match status" value="1"/>
</dbReference>
<dbReference type="PROSITE" id="PS50076">
    <property type="entry name" value="DNAJ_2"/>
    <property type="match status" value="1"/>
</dbReference>
<dbReference type="SUPFAM" id="SSF46565">
    <property type="entry name" value="Chaperone J-domain"/>
    <property type="match status" value="1"/>
</dbReference>
<evidence type="ECO:0000313" key="3">
    <source>
        <dbReference type="EMBL" id="OMJ76969.1"/>
    </source>
</evidence>
<name>A0A1R2BJM6_9CILI</name>
<dbReference type="Proteomes" id="UP000187209">
    <property type="component" value="Unassembled WGS sequence"/>
</dbReference>
<dbReference type="InterPro" id="IPR036869">
    <property type="entry name" value="J_dom_sf"/>
</dbReference>
<dbReference type="AlphaFoldDB" id="A0A1R2BJM6"/>
<proteinExistence type="predicted"/>
<dbReference type="PANTHER" id="PTHR43908">
    <property type="entry name" value="AT29763P-RELATED"/>
    <property type="match status" value="1"/>
</dbReference>
<comment type="caution">
    <text evidence="3">The sequence shown here is derived from an EMBL/GenBank/DDBJ whole genome shotgun (WGS) entry which is preliminary data.</text>
</comment>
<dbReference type="PROSITE" id="PS00636">
    <property type="entry name" value="DNAJ_1"/>
    <property type="match status" value="1"/>
</dbReference>
<gene>
    <name evidence="3" type="ORF">SteCoe_23555</name>
</gene>
<accession>A0A1R2BJM6</accession>
<dbReference type="InterPro" id="IPR051100">
    <property type="entry name" value="DnaJ_subfamily_B/C"/>
</dbReference>
<dbReference type="InterPro" id="IPR018253">
    <property type="entry name" value="DnaJ_domain_CS"/>
</dbReference>
<dbReference type="SMART" id="SM00271">
    <property type="entry name" value="DnaJ"/>
    <property type="match status" value="1"/>
</dbReference>
<sequence>MNRKSHYQVLSVSPNFTDKELKVAYHKLALKWHPDKNLKDKVFAEEQFKDVSKAYSTLSNPEKRMMYDLFGASEENVIEGKTSEYEEQSILDFLKKYENINDTYQNTMKITGTQRKRSRSRKRFNQDLEQLFNDFFPEETKGQSRKPSKSNETK</sequence>
<dbReference type="InterPro" id="IPR001623">
    <property type="entry name" value="DnaJ_domain"/>
</dbReference>
<dbReference type="EMBL" id="MPUH01000601">
    <property type="protein sequence ID" value="OMJ76969.1"/>
    <property type="molecule type" value="Genomic_DNA"/>
</dbReference>
<dbReference type="PRINTS" id="PR00625">
    <property type="entry name" value="JDOMAIN"/>
</dbReference>
<dbReference type="Pfam" id="PF00226">
    <property type="entry name" value="DnaJ"/>
    <property type="match status" value="1"/>
</dbReference>
<feature type="domain" description="J" evidence="2">
    <location>
        <begin position="5"/>
        <end position="71"/>
    </location>
</feature>
<feature type="region of interest" description="Disordered" evidence="1">
    <location>
        <begin position="134"/>
        <end position="154"/>
    </location>
</feature>
<dbReference type="GO" id="GO:0030544">
    <property type="term" value="F:Hsp70 protein binding"/>
    <property type="evidence" value="ECO:0007669"/>
    <property type="project" value="TreeGrafter"/>
</dbReference>
<dbReference type="OrthoDB" id="10250354at2759"/>
<dbReference type="PANTHER" id="PTHR43908:SF3">
    <property type="entry name" value="AT29763P-RELATED"/>
    <property type="match status" value="1"/>
</dbReference>
<reference evidence="3 4" key="1">
    <citation type="submission" date="2016-11" db="EMBL/GenBank/DDBJ databases">
        <title>The macronuclear genome of Stentor coeruleus: a giant cell with tiny introns.</title>
        <authorList>
            <person name="Slabodnick M."/>
            <person name="Ruby J.G."/>
            <person name="Reiff S.B."/>
            <person name="Swart E.C."/>
            <person name="Gosai S."/>
            <person name="Prabakaran S."/>
            <person name="Witkowska E."/>
            <person name="Larue G.E."/>
            <person name="Fisher S."/>
            <person name="Freeman R.M."/>
            <person name="Gunawardena J."/>
            <person name="Chu W."/>
            <person name="Stover N.A."/>
            <person name="Gregory B.D."/>
            <person name="Nowacki M."/>
            <person name="Derisi J."/>
            <person name="Roy S.W."/>
            <person name="Marshall W.F."/>
            <person name="Sood P."/>
        </authorList>
    </citation>
    <scope>NUCLEOTIDE SEQUENCE [LARGE SCALE GENOMIC DNA]</scope>
    <source>
        <strain evidence="3">WM001</strain>
    </source>
</reference>
<evidence type="ECO:0000313" key="4">
    <source>
        <dbReference type="Proteomes" id="UP000187209"/>
    </source>
</evidence>
<dbReference type="GO" id="GO:0071218">
    <property type="term" value="P:cellular response to misfolded protein"/>
    <property type="evidence" value="ECO:0007669"/>
    <property type="project" value="TreeGrafter"/>
</dbReference>